<organism evidence="1">
    <name type="scientific">marine sediment metagenome</name>
    <dbReference type="NCBI Taxonomy" id="412755"/>
    <lineage>
        <taxon>unclassified sequences</taxon>
        <taxon>metagenomes</taxon>
        <taxon>ecological metagenomes</taxon>
    </lineage>
</organism>
<evidence type="ECO:0000313" key="1">
    <source>
        <dbReference type="EMBL" id="KKN76106.1"/>
    </source>
</evidence>
<dbReference type="EMBL" id="LAZR01000299">
    <property type="protein sequence ID" value="KKN76106.1"/>
    <property type="molecule type" value="Genomic_DNA"/>
</dbReference>
<proteinExistence type="predicted"/>
<dbReference type="AlphaFoldDB" id="A0A0F9VRK1"/>
<sequence>MLRASRVQTEVRGRKGYKKSILLSGCEGVAHLNIFLTLQDSDWFRNMQQQVVNNIGYEKESWTTRAMIALGPAGIEGKALTINEIADELAPYIGFAESRHSLNNMLRRARRRGIISVTGRKRYVEGTRQPYPEYEIHGHLEIDDCGNFHSVVGVCGKPDWGNDAGRSGSI</sequence>
<gene>
    <name evidence="1" type="ORF">LCGC14_0373010</name>
</gene>
<comment type="caution">
    <text evidence="1">The sequence shown here is derived from an EMBL/GenBank/DDBJ whole genome shotgun (WGS) entry which is preliminary data.</text>
</comment>
<reference evidence="1" key="1">
    <citation type="journal article" date="2015" name="Nature">
        <title>Complex archaea that bridge the gap between prokaryotes and eukaryotes.</title>
        <authorList>
            <person name="Spang A."/>
            <person name="Saw J.H."/>
            <person name="Jorgensen S.L."/>
            <person name="Zaremba-Niedzwiedzka K."/>
            <person name="Martijn J."/>
            <person name="Lind A.E."/>
            <person name="van Eijk R."/>
            <person name="Schleper C."/>
            <person name="Guy L."/>
            <person name="Ettema T.J."/>
        </authorList>
    </citation>
    <scope>NUCLEOTIDE SEQUENCE</scope>
</reference>
<name>A0A0F9VRK1_9ZZZZ</name>
<protein>
    <submittedName>
        <fullName evidence="1">Uncharacterized protein</fullName>
    </submittedName>
</protein>
<accession>A0A0F9VRK1</accession>